<dbReference type="GeneID" id="94429520"/>
<keyword evidence="1" id="KW-0472">Membrane</keyword>
<accession>A0A2C6KVF5</accession>
<evidence type="ECO:0000313" key="3">
    <source>
        <dbReference type="Proteomes" id="UP000221165"/>
    </source>
</evidence>
<dbReference type="Proteomes" id="UP000221165">
    <property type="component" value="Unassembled WGS sequence"/>
</dbReference>
<keyword evidence="1" id="KW-0812">Transmembrane</keyword>
<gene>
    <name evidence="2" type="ORF">CSUI_006144</name>
</gene>
<evidence type="ECO:0000256" key="1">
    <source>
        <dbReference type="SAM" id="Phobius"/>
    </source>
</evidence>
<dbReference type="AlphaFoldDB" id="A0A2C6KVF5"/>
<dbReference type="RefSeq" id="XP_067921714.1">
    <property type="nucleotide sequence ID" value="XM_068066309.1"/>
</dbReference>
<name>A0A2C6KVF5_9APIC</name>
<dbReference type="VEuPathDB" id="ToxoDB:CSUI_006144"/>
<keyword evidence="1" id="KW-1133">Transmembrane helix</keyword>
<keyword evidence="3" id="KW-1185">Reference proteome</keyword>
<sequence>MRGWAVAGTVVFDVRRSATSRLDPWLEMGNTSAPDASVFSRCENGLTVEKDVFVTKKELIQCLWKNGYTDTEINAFEIAFPGDYKFHYPELAVLFDLAEEDCYKFCIRLRAANPEELVELKYKKPQNLVSGWKLSVVCVTSQCDNIRASGFCLARDIRGGRVKVLHADGRCHMRRSPAMPSRHAGQLLSSYGLCFLGVWFGLSNTVLSNAWFYSKTFPFGAVFYMLASYFYREIREFFWKEEKSLAHTARENKNVGEELVYRQMKKYANDTKCLDYLMKFRDEVEEQMSQYRVALISQMRRKVIDRLVEKLNAIQQAEKVIQGSLQEVMVHEIVASFKDNYSARSQLEDEALRSAINGLAGTDTVMDPVGAHFKASLQELAKVDLASVSANPSGTVVERVAAVFQQREKEFLDSFTVKASEAQEVQNLVRKCKSASGFDFSSLQEEELKRLEQLYSSVNSRIGFEPAHEETVKSVAPLSGKSKEFVDFVNKQVEVTKAKLRTARLTAFAHAFA</sequence>
<feature type="transmembrane region" description="Helical" evidence="1">
    <location>
        <begin position="183"/>
        <end position="200"/>
    </location>
</feature>
<dbReference type="EMBL" id="MIGC01003065">
    <property type="protein sequence ID" value="PHJ20023.1"/>
    <property type="molecule type" value="Genomic_DNA"/>
</dbReference>
<evidence type="ECO:0000313" key="2">
    <source>
        <dbReference type="EMBL" id="PHJ20023.1"/>
    </source>
</evidence>
<organism evidence="2 3">
    <name type="scientific">Cystoisospora suis</name>
    <dbReference type="NCBI Taxonomy" id="483139"/>
    <lineage>
        <taxon>Eukaryota</taxon>
        <taxon>Sar</taxon>
        <taxon>Alveolata</taxon>
        <taxon>Apicomplexa</taxon>
        <taxon>Conoidasida</taxon>
        <taxon>Coccidia</taxon>
        <taxon>Eucoccidiorida</taxon>
        <taxon>Eimeriorina</taxon>
        <taxon>Sarcocystidae</taxon>
        <taxon>Cystoisospora</taxon>
    </lineage>
</organism>
<reference evidence="2 3" key="1">
    <citation type="journal article" date="2017" name="Int. J. Parasitol.">
        <title>The genome of the protozoan parasite Cystoisospora suis and a reverse vaccinology approach to identify vaccine candidates.</title>
        <authorList>
            <person name="Palmieri N."/>
            <person name="Shrestha A."/>
            <person name="Ruttkowski B."/>
            <person name="Beck T."/>
            <person name="Vogl C."/>
            <person name="Tomley F."/>
            <person name="Blake D.P."/>
            <person name="Joachim A."/>
        </authorList>
    </citation>
    <scope>NUCLEOTIDE SEQUENCE [LARGE SCALE GENOMIC DNA]</scope>
    <source>
        <strain evidence="2 3">Wien I</strain>
    </source>
</reference>
<protein>
    <submittedName>
        <fullName evidence="2">Bt1 folate biopterin transporter family related</fullName>
    </submittedName>
</protein>
<comment type="caution">
    <text evidence="2">The sequence shown here is derived from an EMBL/GenBank/DDBJ whole genome shotgun (WGS) entry which is preliminary data.</text>
</comment>
<dbReference type="OrthoDB" id="754047at2759"/>
<proteinExistence type="predicted"/>
<feature type="transmembrane region" description="Helical" evidence="1">
    <location>
        <begin position="212"/>
        <end position="231"/>
    </location>
</feature>